<organism evidence="1">
    <name type="scientific">Brassica campestris</name>
    <name type="common">Field mustard</name>
    <dbReference type="NCBI Taxonomy" id="3711"/>
    <lineage>
        <taxon>Eukaryota</taxon>
        <taxon>Viridiplantae</taxon>
        <taxon>Streptophyta</taxon>
        <taxon>Embryophyta</taxon>
        <taxon>Tracheophyta</taxon>
        <taxon>Spermatophyta</taxon>
        <taxon>Magnoliopsida</taxon>
        <taxon>eudicotyledons</taxon>
        <taxon>Gunneridae</taxon>
        <taxon>Pentapetalae</taxon>
        <taxon>rosids</taxon>
        <taxon>malvids</taxon>
        <taxon>Brassicales</taxon>
        <taxon>Brassicaceae</taxon>
        <taxon>Brassiceae</taxon>
        <taxon>Brassica</taxon>
    </lineage>
</organism>
<protein>
    <submittedName>
        <fullName evidence="1">Uncharacterized protein</fullName>
    </submittedName>
</protein>
<name>A0A3P5Y7C5_BRACM</name>
<reference evidence="1" key="1">
    <citation type="submission" date="2018-11" db="EMBL/GenBank/DDBJ databases">
        <authorList>
            <consortium name="Genoscope - CEA"/>
            <person name="William W."/>
        </authorList>
    </citation>
    <scope>NUCLEOTIDE SEQUENCE</scope>
</reference>
<dbReference type="AlphaFoldDB" id="A0A3P5Y7C5"/>
<dbReference type="EMBL" id="LR031568">
    <property type="protein sequence ID" value="VDC59684.1"/>
    <property type="molecule type" value="Genomic_DNA"/>
</dbReference>
<sequence length="107" mass="12436">MATQKKIQTSSASNEKVTIQHFRPQHTTKLLLDPKHQLSGETMEFILADENGGFWRKIWNFHVRPAIGAYRSTNHQYNTRSNHMNDELYLNLADFQTVFSGTLDEKI</sequence>
<gene>
    <name evidence="1" type="ORF">BRAA09T37295Z</name>
</gene>
<accession>A0A3P5Y7C5</accession>
<proteinExistence type="predicted"/>
<evidence type="ECO:0000313" key="1">
    <source>
        <dbReference type="EMBL" id="VDC59684.1"/>
    </source>
</evidence>